<dbReference type="AlphaFoldDB" id="A0A0D2B952"/>
<accession>A0A0D2B952</accession>
<feature type="region of interest" description="Disordered" evidence="1">
    <location>
        <begin position="170"/>
        <end position="191"/>
    </location>
</feature>
<organism evidence="2 3">
    <name type="scientific">Exophiala spinifera</name>
    <dbReference type="NCBI Taxonomy" id="91928"/>
    <lineage>
        <taxon>Eukaryota</taxon>
        <taxon>Fungi</taxon>
        <taxon>Dikarya</taxon>
        <taxon>Ascomycota</taxon>
        <taxon>Pezizomycotina</taxon>
        <taxon>Eurotiomycetes</taxon>
        <taxon>Chaetothyriomycetidae</taxon>
        <taxon>Chaetothyriales</taxon>
        <taxon>Herpotrichiellaceae</taxon>
        <taxon>Exophiala</taxon>
    </lineage>
</organism>
<dbReference type="Proteomes" id="UP000053328">
    <property type="component" value="Unassembled WGS sequence"/>
</dbReference>
<dbReference type="OrthoDB" id="3921745at2759"/>
<protein>
    <submittedName>
        <fullName evidence="2">Uncharacterized protein</fullName>
    </submittedName>
</protein>
<feature type="compositionally biased region" description="Acidic residues" evidence="1">
    <location>
        <begin position="40"/>
        <end position="51"/>
    </location>
</feature>
<proteinExistence type="predicted"/>
<evidence type="ECO:0000313" key="2">
    <source>
        <dbReference type="EMBL" id="KIW15190.1"/>
    </source>
</evidence>
<gene>
    <name evidence="2" type="ORF">PV08_05235</name>
</gene>
<sequence>MRYPYSPPSSVGSNDSDSRLCIDFLLNEQSPKNVFPKEEYTDEDSSNEEFLSEGNPNARISRSPPREKYTEEKMFFVWYHRVDLDMPWDKVTNAYNCFFPEDRNKGGLQCRFYRALNQYNVKKIREQARHGRITGGEIEKFGVLDCTNRRFTWMLPHHLADIGIPILRASPRKPRGQKQEKTIGNIGDQPC</sequence>
<feature type="region of interest" description="Disordered" evidence="1">
    <location>
        <begin position="33"/>
        <end position="65"/>
    </location>
</feature>
<name>A0A0D2B952_9EURO</name>
<dbReference type="GeneID" id="27332318"/>
<evidence type="ECO:0000256" key="1">
    <source>
        <dbReference type="SAM" id="MobiDB-lite"/>
    </source>
</evidence>
<dbReference type="RefSeq" id="XP_016235406.1">
    <property type="nucleotide sequence ID" value="XM_016379579.1"/>
</dbReference>
<keyword evidence="3" id="KW-1185">Reference proteome</keyword>
<dbReference type="HOGENOM" id="CLU_118720_0_0_1"/>
<dbReference type="VEuPathDB" id="FungiDB:PV08_05235"/>
<evidence type="ECO:0000313" key="3">
    <source>
        <dbReference type="Proteomes" id="UP000053328"/>
    </source>
</evidence>
<dbReference type="EMBL" id="KN847495">
    <property type="protein sequence ID" value="KIW15190.1"/>
    <property type="molecule type" value="Genomic_DNA"/>
</dbReference>
<reference evidence="2 3" key="1">
    <citation type="submission" date="2015-01" db="EMBL/GenBank/DDBJ databases">
        <title>The Genome Sequence of Exophiala spinifera CBS89968.</title>
        <authorList>
            <consortium name="The Broad Institute Genomics Platform"/>
            <person name="Cuomo C."/>
            <person name="de Hoog S."/>
            <person name="Gorbushina A."/>
            <person name="Stielow B."/>
            <person name="Teixiera M."/>
            <person name="Abouelleil A."/>
            <person name="Chapman S.B."/>
            <person name="Priest M."/>
            <person name="Young S.K."/>
            <person name="Wortman J."/>
            <person name="Nusbaum C."/>
            <person name="Birren B."/>
        </authorList>
    </citation>
    <scope>NUCLEOTIDE SEQUENCE [LARGE SCALE GENOMIC DNA]</scope>
    <source>
        <strain evidence="2 3">CBS 89968</strain>
    </source>
</reference>